<dbReference type="Proteomes" id="UP000008394">
    <property type="component" value="Chromosome"/>
</dbReference>
<reference evidence="11 12" key="1">
    <citation type="journal article" date="2011" name="J. Bacteriol.">
        <title>Genome Sequence of the Probiotic Strain Bifidobacterium animalis subsp. lactis CNCM I-2494.</title>
        <authorList>
            <person name="Chervaux C."/>
            <person name="Grimaldi C."/>
            <person name="Bolotin A."/>
            <person name="Quinquis B."/>
            <person name="Legrain-Raspaud S."/>
            <person name="van Hylckama Vlieg J.E."/>
            <person name="Denariaz G."/>
            <person name="Smokvina T."/>
        </authorList>
    </citation>
    <scope>NUCLEOTIDE SEQUENCE [LARGE SCALE GENOMIC DNA]</scope>
    <source>
        <strain evidence="11 12">CNCM I-2494</strain>
    </source>
</reference>
<evidence type="ECO:0000256" key="6">
    <source>
        <dbReference type="ARBA" id="ARBA00023136"/>
    </source>
</evidence>
<dbReference type="GO" id="GO:0098797">
    <property type="term" value="C:plasma membrane protein complex"/>
    <property type="evidence" value="ECO:0007669"/>
    <property type="project" value="TreeGrafter"/>
</dbReference>
<feature type="domain" description="ABC3 transporter permease C-terminal" evidence="9">
    <location>
        <begin position="288"/>
        <end position="408"/>
    </location>
</feature>
<evidence type="ECO:0000256" key="2">
    <source>
        <dbReference type="ARBA" id="ARBA00005236"/>
    </source>
</evidence>
<feature type="compositionally biased region" description="Basic residues" evidence="7">
    <location>
        <begin position="517"/>
        <end position="528"/>
    </location>
</feature>
<evidence type="ECO:0000259" key="9">
    <source>
        <dbReference type="Pfam" id="PF02687"/>
    </source>
</evidence>
<feature type="transmembrane region" description="Helical" evidence="8">
    <location>
        <begin position="329"/>
        <end position="356"/>
    </location>
</feature>
<dbReference type="InterPro" id="IPR051447">
    <property type="entry name" value="Lipoprotein-release_system"/>
</dbReference>
<dbReference type="PANTHER" id="PTHR30489:SF0">
    <property type="entry name" value="LIPOPROTEIN-RELEASING SYSTEM TRANSMEMBRANE PROTEIN LOLE"/>
    <property type="match status" value="1"/>
</dbReference>
<dbReference type="PANTHER" id="PTHR30489">
    <property type="entry name" value="LIPOPROTEIN-RELEASING SYSTEM TRANSMEMBRANE PROTEIN LOLE"/>
    <property type="match status" value="1"/>
</dbReference>
<organism evidence="11 12">
    <name type="scientific">Bifidobacterium animalis subsp. lactis CNCM I-2494</name>
    <dbReference type="NCBI Taxonomy" id="1042403"/>
    <lineage>
        <taxon>Bacteria</taxon>
        <taxon>Bacillati</taxon>
        <taxon>Actinomycetota</taxon>
        <taxon>Actinomycetes</taxon>
        <taxon>Bifidobacteriales</taxon>
        <taxon>Bifidobacteriaceae</taxon>
        <taxon>Bifidobacterium</taxon>
    </lineage>
</organism>
<feature type="transmembrane region" description="Helical" evidence="8">
    <location>
        <begin position="453"/>
        <end position="484"/>
    </location>
</feature>
<comment type="subcellular location">
    <subcellularLocation>
        <location evidence="1">Cell membrane</location>
        <topology evidence="1">Multi-pass membrane protein</topology>
    </subcellularLocation>
</comment>
<evidence type="ECO:0000256" key="7">
    <source>
        <dbReference type="SAM" id="MobiDB-lite"/>
    </source>
</evidence>
<feature type="domain" description="MacB-like periplasmic core" evidence="10">
    <location>
        <begin position="17"/>
        <end position="194"/>
    </location>
</feature>
<evidence type="ECO:0000256" key="3">
    <source>
        <dbReference type="ARBA" id="ARBA00022475"/>
    </source>
</evidence>
<keyword evidence="3" id="KW-1003">Cell membrane</keyword>
<keyword evidence="6 8" id="KW-0472">Membrane</keyword>
<proteinExistence type="inferred from homology"/>
<feature type="transmembrane region" description="Helical" evidence="8">
    <location>
        <begin position="285"/>
        <end position="309"/>
    </location>
</feature>
<dbReference type="RefSeq" id="WP_004218467.1">
    <property type="nucleotide sequence ID" value="NC_017215.1"/>
</dbReference>
<dbReference type="KEGG" id="bnm:BALAC2494_00954"/>
<dbReference type="EMBL" id="CP002915">
    <property type="protein sequence ID" value="AEK29616.1"/>
    <property type="molecule type" value="Genomic_DNA"/>
</dbReference>
<dbReference type="Pfam" id="PF12704">
    <property type="entry name" value="MacB_PCD"/>
    <property type="match status" value="1"/>
</dbReference>
<dbReference type="Pfam" id="PF02687">
    <property type="entry name" value="FtsX"/>
    <property type="match status" value="1"/>
</dbReference>
<dbReference type="AlphaFoldDB" id="A0A806FMI5"/>
<dbReference type="GeneID" id="29696528"/>
<evidence type="ECO:0000256" key="4">
    <source>
        <dbReference type="ARBA" id="ARBA00022692"/>
    </source>
</evidence>
<dbReference type="GO" id="GO:0044874">
    <property type="term" value="P:lipoprotein localization to outer membrane"/>
    <property type="evidence" value="ECO:0007669"/>
    <property type="project" value="TreeGrafter"/>
</dbReference>
<feature type="transmembrane region" description="Helical" evidence="8">
    <location>
        <begin position="426"/>
        <end position="447"/>
    </location>
</feature>
<sequence length="573" mass="61159">MIRIGLRDAKAHFHRLVMSIIAIALGVSFVVGSFCFRSMLNDQVTQLMGTNSDHDVYVRGTTEEQNDSSFATSGPISSGTSYNKIDTSLVTQIEQVKGIDNVSPPERTIGATLLDHDGNAVVTTGAPTLMISASSEHPWRAANFIAGTYATGEHEIALSQDAAKKAGLQVGDTTRLIVNGEPHTMKVSGVFTTQTAELGVLIILAQPALVNQLMQLQGEDTSKVDKIGVYGNRTTPLTVQKQHQLADRINKALPKDSKAHAVTGQSVRDEATKSTQESLGFVQPLILIFAVIALFVGAFIIANTFTMIVRDSMRGYALLRSVGASPAQVFFSVVIQALILGVIGSVLGVLLGWGLIELIDWGLSKGGFPLSGSPTPSPTAVAVGFMVGVVVTVIGSAIPARTAATAPPIQAMNETMNPEKPVTARGWIGAGMVAFGALCWLLCWLLAAKKVSWAWLTTVGTGWLLGLGGVCTAGGVIVLAPALVTGAAKVLGWLPSRIPGDRHAGHPQHRPHETSHRQHGRRPVRGRGNRQLPERARLVNARLGERYDRRQSSCRLCARLRRALAIRLAEGRQ</sequence>
<keyword evidence="5 8" id="KW-1133">Transmembrane helix</keyword>
<comment type="similarity">
    <text evidence="2">Belongs to the ABC-4 integral membrane protein family. LolC/E subfamily.</text>
</comment>
<protein>
    <submittedName>
        <fullName evidence="11">ABC transporter permease protein</fullName>
    </submittedName>
</protein>
<gene>
    <name evidence="11" type="ORF">BALAC2494_00954</name>
</gene>
<feature type="region of interest" description="Disordered" evidence="7">
    <location>
        <begin position="500"/>
        <end position="531"/>
    </location>
</feature>
<evidence type="ECO:0000256" key="1">
    <source>
        <dbReference type="ARBA" id="ARBA00004651"/>
    </source>
</evidence>
<evidence type="ECO:0000256" key="5">
    <source>
        <dbReference type="ARBA" id="ARBA00022989"/>
    </source>
</evidence>
<dbReference type="InterPro" id="IPR003838">
    <property type="entry name" value="ABC3_permease_C"/>
</dbReference>
<keyword evidence="4 8" id="KW-0812">Transmembrane</keyword>
<feature type="transmembrane region" description="Helical" evidence="8">
    <location>
        <begin position="376"/>
        <end position="398"/>
    </location>
</feature>
<feature type="transmembrane region" description="Helical" evidence="8">
    <location>
        <begin position="12"/>
        <end position="34"/>
    </location>
</feature>
<name>A0A806FMI5_BIFAN</name>
<evidence type="ECO:0000259" key="10">
    <source>
        <dbReference type="Pfam" id="PF12704"/>
    </source>
</evidence>
<accession>A0A806FMI5</accession>
<evidence type="ECO:0000313" key="11">
    <source>
        <dbReference type="EMBL" id="AEK29616.1"/>
    </source>
</evidence>
<evidence type="ECO:0000256" key="8">
    <source>
        <dbReference type="SAM" id="Phobius"/>
    </source>
</evidence>
<evidence type="ECO:0000313" key="12">
    <source>
        <dbReference type="Proteomes" id="UP000008394"/>
    </source>
</evidence>
<feature type="compositionally biased region" description="Basic and acidic residues" evidence="7">
    <location>
        <begin position="500"/>
        <end position="516"/>
    </location>
</feature>
<dbReference type="InterPro" id="IPR025857">
    <property type="entry name" value="MacB_PCD"/>
</dbReference>